<feature type="transmembrane region" description="Helical" evidence="7">
    <location>
        <begin position="274"/>
        <end position="294"/>
    </location>
</feature>
<proteinExistence type="inferred from homology"/>
<keyword evidence="5 7" id="KW-0472">Membrane</keyword>
<evidence type="ECO:0000256" key="1">
    <source>
        <dbReference type="ARBA" id="ARBA00004651"/>
    </source>
</evidence>
<evidence type="ECO:0000259" key="8">
    <source>
        <dbReference type="Pfam" id="PF02687"/>
    </source>
</evidence>
<dbReference type="PANTHER" id="PTHR30572:SF4">
    <property type="entry name" value="ABC TRANSPORTER PERMEASE YTRF"/>
    <property type="match status" value="1"/>
</dbReference>
<comment type="subcellular location">
    <subcellularLocation>
        <location evidence="1">Cell membrane</location>
        <topology evidence="1">Multi-pass membrane protein</topology>
    </subcellularLocation>
</comment>
<feature type="transmembrane region" description="Helical" evidence="7">
    <location>
        <begin position="683"/>
        <end position="703"/>
    </location>
</feature>
<comment type="similarity">
    <text evidence="6">Belongs to the ABC-4 integral membrane protein family.</text>
</comment>
<evidence type="ECO:0000259" key="9">
    <source>
        <dbReference type="Pfam" id="PF12704"/>
    </source>
</evidence>
<evidence type="ECO:0000313" key="11">
    <source>
        <dbReference type="Proteomes" id="UP001548189"/>
    </source>
</evidence>
<name>A0ABV2BTY8_9GAMM</name>
<feature type="transmembrane region" description="Helical" evidence="7">
    <location>
        <begin position="315"/>
        <end position="340"/>
    </location>
</feature>
<gene>
    <name evidence="10" type="ORF">ABVT43_09735</name>
</gene>
<dbReference type="Pfam" id="PF12704">
    <property type="entry name" value="MacB_PCD"/>
    <property type="match status" value="2"/>
</dbReference>
<feature type="transmembrane region" description="Helical" evidence="7">
    <location>
        <begin position="739"/>
        <end position="761"/>
    </location>
</feature>
<feature type="domain" description="ABC3 transporter permease C-terminal" evidence="8">
    <location>
        <begin position="274"/>
        <end position="391"/>
    </location>
</feature>
<feature type="transmembrane region" description="Helical" evidence="7">
    <location>
        <begin position="20"/>
        <end position="42"/>
    </location>
</feature>
<keyword evidence="11" id="KW-1185">Reference proteome</keyword>
<evidence type="ECO:0000256" key="4">
    <source>
        <dbReference type="ARBA" id="ARBA00022989"/>
    </source>
</evidence>
<feature type="domain" description="MacB-like periplasmic core" evidence="9">
    <location>
        <begin position="425"/>
        <end position="639"/>
    </location>
</feature>
<dbReference type="InterPro" id="IPR003838">
    <property type="entry name" value="ABC3_permease_C"/>
</dbReference>
<protein>
    <submittedName>
        <fullName evidence="10">ABC transporter permease</fullName>
    </submittedName>
</protein>
<evidence type="ECO:0000313" key="10">
    <source>
        <dbReference type="EMBL" id="MET1255406.1"/>
    </source>
</evidence>
<evidence type="ECO:0000256" key="5">
    <source>
        <dbReference type="ARBA" id="ARBA00023136"/>
    </source>
</evidence>
<reference evidence="10 11" key="1">
    <citation type="submission" date="2024-06" db="EMBL/GenBank/DDBJ databases">
        <authorList>
            <person name="Li F."/>
        </authorList>
    </citation>
    <scope>NUCLEOTIDE SEQUENCE [LARGE SCALE GENOMIC DNA]</scope>
    <source>
        <strain evidence="10 11">GXAS 311</strain>
    </source>
</reference>
<keyword evidence="4 7" id="KW-1133">Transmembrane helix</keyword>
<dbReference type="InterPro" id="IPR025857">
    <property type="entry name" value="MacB_PCD"/>
</dbReference>
<dbReference type="InterPro" id="IPR050250">
    <property type="entry name" value="Macrolide_Exporter_MacB"/>
</dbReference>
<comment type="caution">
    <text evidence="10">The sequence shown here is derived from an EMBL/GenBank/DDBJ whole genome shotgun (WGS) entry which is preliminary data.</text>
</comment>
<sequence>MLSINDFYYALRLLAKKPGFTTLTTLVMAAGIGLSVYLFVFFNTILFKVLPFKNAESLVHISRSDNNERSNGELNFYDFEEVRKNLSALKNLTAYQNINVNVSSDDGAKRYNGLSTEPGLFELTNTLPLIGRTFTQQDNLYGSPNVAIIGYDIWQTQFAGANDILNQRMKINGESHEIIGVMPQGYYFPSRALIWLPLRASVTQSSRANAATVNGIAHLQSSTNLQAINQQISLLMQRIEQRYPKTNHQVGAYIDTIQMIDAGSGLPVVRSMQVVAFLILILASINVGNLLLSRAVERSKESAIRVALGAPRNRLIAQLLCESIIICGLGGAIGLCVMAWGLEITESITNTFSYDRPNFWWHFGIDAYTIKLFLAFVIGTILVTGLLPAWKNSGEDFNTVLRDGTRGALGKKAGKLNRLLVISEIFISFTVLIAAGVIVLAAYNKTHEDNGANVKNILTAQLQLNDKNYSTSQSRIQLAQSLQSRLENQPGIQETLMTSALPSVWAPAPTFALEGAEYQAAKTNNYPKAHYIVLTPGALLKLDVELLFGRYFNNSDNTPNKNTVIVTDSFVARHSPNESIIGKRLRLVSSENQTPQWLTIVGVVEHTIQAGDVELPAIFRPFSQDPPKEFTIAIRMNSDRNTVTQTLRHTLQSIDTELPAFRVETYEEKIQRFSAPLRFISKVFAMFAIAAVILAASGIYGVMANTINQRTQEIGIKRALGAWDQKILREFFFSGIKHLLWGGIPGLIAGSAMGFAMSKVFNLEPTAVAIIAGAMWTIVFVVVSLATFIPTRKALKMEPSEALHYE</sequence>
<feature type="transmembrane region" description="Helical" evidence="7">
    <location>
        <begin position="360"/>
        <end position="387"/>
    </location>
</feature>
<dbReference type="PANTHER" id="PTHR30572">
    <property type="entry name" value="MEMBRANE COMPONENT OF TRANSPORTER-RELATED"/>
    <property type="match status" value="1"/>
</dbReference>
<evidence type="ECO:0000256" key="6">
    <source>
        <dbReference type="ARBA" id="ARBA00038076"/>
    </source>
</evidence>
<dbReference type="Proteomes" id="UP001548189">
    <property type="component" value="Unassembled WGS sequence"/>
</dbReference>
<evidence type="ECO:0000256" key="3">
    <source>
        <dbReference type="ARBA" id="ARBA00022692"/>
    </source>
</evidence>
<feature type="domain" description="MacB-like periplasmic core" evidence="9">
    <location>
        <begin position="21"/>
        <end position="232"/>
    </location>
</feature>
<keyword evidence="3 7" id="KW-0812">Transmembrane</keyword>
<dbReference type="Pfam" id="PF02687">
    <property type="entry name" value="FtsX"/>
    <property type="match status" value="2"/>
</dbReference>
<dbReference type="EMBL" id="JBEVCJ010000009">
    <property type="protein sequence ID" value="MET1255406.1"/>
    <property type="molecule type" value="Genomic_DNA"/>
</dbReference>
<dbReference type="RefSeq" id="WP_353895991.1">
    <property type="nucleotide sequence ID" value="NZ_JBEVCJ010000009.1"/>
</dbReference>
<keyword evidence="2" id="KW-1003">Cell membrane</keyword>
<feature type="transmembrane region" description="Helical" evidence="7">
    <location>
        <begin position="419"/>
        <end position="443"/>
    </location>
</feature>
<accession>A0ABV2BTY8</accession>
<feature type="domain" description="ABC3 transporter permease C-terminal" evidence="8">
    <location>
        <begin position="686"/>
        <end position="799"/>
    </location>
</feature>
<evidence type="ECO:0000256" key="7">
    <source>
        <dbReference type="SAM" id="Phobius"/>
    </source>
</evidence>
<evidence type="ECO:0000256" key="2">
    <source>
        <dbReference type="ARBA" id="ARBA00022475"/>
    </source>
</evidence>
<organism evidence="10 11">
    <name type="scientific">Aliikangiella maris</name>
    <dbReference type="NCBI Taxonomy" id="3162458"/>
    <lineage>
        <taxon>Bacteria</taxon>
        <taxon>Pseudomonadati</taxon>
        <taxon>Pseudomonadota</taxon>
        <taxon>Gammaproteobacteria</taxon>
        <taxon>Oceanospirillales</taxon>
        <taxon>Pleioneaceae</taxon>
        <taxon>Aliikangiella</taxon>
    </lineage>
</organism>
<feature type="transmembrane region" description="Helical" evidence="7">
    <location>
        <begin position="767"/>
        <end position="789"/>
    </location>
</feature>